<organism evidence="4 5">
    <name type="scientific">Esox lucius</name>
    <name type="common">Northern pike</name>
    <dbReference type="NCBI Taxonomy" id="8010"/>
    <lineage>
        <taxon>Eukaryota</taxon>
        <taxon>Metazoa</taxon>
        <taxon>Chordata</taxon>
        <taxon>Craniata</taxon>
        <taxon>Vertebrata</taxon>
        <taxon>Euteleostomi</taxon>
        <taxon>Actinopterygii</taxon>
        <taxon>Neopterygii</taxon>
        <taxon>Teleostei</taxon>
        <taxon>Protacanthopterygii</taxon>
        <taxon>Esociformes</taxon>
        <taxon>Esocidae</taxon>
        <taxon>Esox</taxon>
    </lineage>
</organism>
<evidence type="ECO:0000313" key="4">
    <source>
        <dbReference type="Ensembl" id="ENSELUP00000043175.2"/>
    </source>
</evidence>
<sequence length="207" mass="22904">MQNKVFRLIITRPTSMSGVHHCGTGSCSHQVSYPSAHQTLDEMDFERGIWSAAMDGDLERVKSLLKKGVDPNIRASANYTALHYASRSGHESVCKLLLQSGACANLQTLGGATALHRSAYCGHLDVVQLLLHHGADPQICDDDGSSPLHKYFVCWHMKQAAEQDHEEVCRLLLQYCPSLWGHPNNKSLVPYQLAPDGHLKELLKPPQ</sequence>
<feature type="repeat" description="ANK" evidence="3">
    <location>
        <begin position="77"/>
        <end position="109"/>
    </location>
</feature>
<keyword evidence="1" id="KW-0677">Repeat</keyword>
<accession>A0A6Q2WQ10</accession>
<evidence type="ECO:0000256" key="3">
    <source>
        <dbReference type="PROSITE-ProRule" id="PRU00023"/>
    </source>
</evidence>
<dbReference type="SUPFAM" id="SSF48403">
    <property type="entry name" value="Ankyrin repeat"/>
    <property type="match status" value="1"/>
</dbReference>
<protein>
    <recommendedName>
        <fullName evidence="6">Ankyrin repeat domain 39</fullName>
    </recommendedName>
</protein>
<proteinExistence type="predicted"/>
<dbReference type="Pfam" id="PF12796">
    <property type="entry name" value="Ank_2"/>
    <property type="match status" value="1"/>
</dbReference>
<dbReference type="CTD" id="51239"/>
<keyword evidence="2 3" id="KW-0040">ANK repeat</keyword>
<reference evidence="4" key="2">
    <citation type="submission" date="2020-02" db="EMBL/GenBank/DDBJ databases">
        <title>Esox lucius (northern pike) genome, fEsoLuc1, primary haplotype.</title>
        <authorList>
            <person name="Myers G."/>
            <person name="Karagic N."/>
            <person name="Meyer A."/>
            <person name="Pippel M."/>
            <person name="Reichard M."/>
            <person name="Winkler S."/>
            <person name="Tracey A."/>
            <person name="Sims Y."/>
            <person name="Howe K."/>
            <person name="Rhie A."/>
            <person name="Formenti G."/>
            <person name="Durbin R."/>
            <person name="Fedrigo O."/>
            <person name="Jarvis E.D."/>
        </authorList>
    </citation>
    <scope>NUCLEOTIDE SEQUENCE [LARGE SCALE GENOMIC DNA]</scope>
</reference>
<dbReference type="InterPro" id="IPR036770">
    <property type="entry name" value="Ankyrin_rpt-contain_sf"/>
</dbReference>
<dbReference type="SMART" id="SM00248">
    <property type="entry name" value="ANK"/>
    <property type="match status" value="4"/>
</dbReference>
<evidence type="ECO:0000313" key="5">
    <source>
        <dbReference type="Proteomes" id="UP000265140"/>
    </source>
</evidence>
<dbReference type="PANTHER" id="PTHR24171:SF9">
    <property type="entry name" value="ANKYRIN REPEAT DOMAIN-CONTAINING PROTEIN 39"/>
    <property type="match status" value="1"/>
</dbReference>
<dbReference type="PRINTS" id="PR01415">
    <property type="entry name" value="ANKYRIN"/>
</dbReference>
<evidence type="ECO:0000256" key="1">
    <source>
        <dbReference type="ARBA" id="ARBA00022737"/>
    </source>
</evidence>
<reference evidence="5" key="1">
    <citation type="journal article" date="2014" name="PLoS ONE">
        <title>The genome and linkage map of the northern pike (Esox lucius): conserved synteny revealed between the salmonid sister group and the Neoteleostei.</title>
        <authorList>
            <person name="Rondeau E.B."/>
            <person name="Minkley D.R."/>
            <person name="Leong J.S."/>
            <person name="Messmer A.M."/>
            <person name="Jantzen J.R."/>
            <person name="von Schalburg K.R."/>
            <person name="Lemon C."/>
            <person name="Bird N.H."/>
            <person name="Koop B.F."/>
        </authorList>
    </citation>
    <scope>NUCLEOTIDE SEQUENCE</scope>
</reference>
<dbReference type="PROSITE" id="PS50088">
    <property type="entry name" value="ANK_REPEAT"/>
    <property type="match status" value="2"/>
</dbReference>
<dbReference type="PANTHER" id="PTHR24171">
    <property type="entry name" value="ANKYRIN REPEAT DOMAIN-CONTAINING PROTEIN 39-RELATED"/>
    <property type="match status" value="1"/>
</dbReference>
<dbReference type="OMA" id="YCGHLNV"/>
<dbReference type="AlphaFoldDB" id="A0A6Q2WQ10"/>
<dbReference type="GeneID" id="105014024"/>
<reference evidence="4" key="4">
    <citation type="submission" date="2025-09" db="UniProtKB">
        <authorList>
            <consortium name="Ensembl"/>
        </authorList>
    </citation>
    <scope>IDENTIFICATION</scope>
</reference>
<gene>
    <name evidence="4" type="primary">ANKRD39</name>
</gene>
<dbReference type="Bgee" id="ENSELUG00000028202">
    <property type="expression patterns" value="Expressed in mesonephros and 14 other cell types or tissues"/>
</dbReference>
<dbReference type="InterPro" id="IPR002110">
    <property type="entry name" value="Ankyrin_rpt"/>
</dbReference>
<dbReference type="Ensembl" id="ENSELUT00000059474.2">
    <property type="protein sequence ID" value="ENSELUP00000043175.2"/>
    <property type="gene ID" value="ENSELUG00000028202.2"/>
</dbReference>
<dbReference type="PROSITE" id="PS50297">
    <property type="entry name" value="ANK_REP_REGION"/>
    <property type="match status" value="2"/>
</dbReference>
<evidence type="ECO:0008006" key="6">
    <source>
        <dbReference type="Google" id="ProtNLM"/>
    </source>
</evidence>
<dbReference type="InParanoid" id="A0A6Q2WQ10"/>
<dbReference type="Gene3D" id="1.25.40.20">
    <property type="entry name" value="Ankyrin repeat-containing domain"/>
    <property type="match status" value="1"/>
</dbReference>
<dbReference type="GeneTree" id="ENSGT00940000160547"/>
<name>A0A6Q2WQ10_ESOLU</name>
<dbReference type="RefSeq" id="XP_010874272.1">
    <property type="nucleotide sequence ID" value="XM_010875970.3"/>
</dbReference>
<dbReference type="Proteomes" id="UP000265140">
    <property type="component" value="Chromosome 13"/>
</dbReference>
<dbReference type="PROSITE" id="PS51257">
    <property type="entry name" value="PROKAR_LIPOPROTEIN"/>
    <property type="match status" value="1"/>
</dbReference>
<reference evidence="4" key="3">
    <citation type="submission" date="2025-08" db="UniProtKB">
        <authorList>
            <consortium name="Ensembl"/>
        </authorList>
    </citation>
    <scope>IDENTIFICATION</scope>
</reference>
<evidence type="ECO:0000256" key="2">
    <source>
        <dbReference type="ARBA" id="ARBA00023043"/>
    </source>
</evidence>
<feature type="repeat" description="ANK" evidence="3">
    <location>
        <begin position="110"/>
        <end position="142"/>
    </location>
</feature>
<keyword evidence="5" id="KW-1185">Reference proteome</keyword>